<protein>
    <submittedName>
        <fullName evidence="1">Uncharacterized protein</fullName>
    </submittedName>
</protein>
<reference evidence="1" key="1">
    <citation type="submission" date="2019-07" db="EMBL/GenBank/DDBJ databases">
        <title>The discovery of a new lineage B mimivirus raises questions about particles surface fibrils.</title>
        <authorList>
            <person name="Silva L.K.S."/>
            <person name="Rodrigues R.A.L."/>
            <person name="Andrade A.C.S.P."/>
            <person name="Hikida H."/>
            <person name="Andreani J."/>
            <person name="Levasseur A."/>
            <person name="La Scola B."/>
            <person name="Abrahao J.S."/>
        </authorList>
    </citation>
    <scope>NUCLEOTIDE SEQUENCE</scope>
    <source>
        <strain evidence="1">B60</strain>
    </source>
</reference>
<dbReference type="EMBL" id="MN175499">
    <property type="protein sequence ID" value="QID06407.1"/>
    <property type="molecule type" value="Genomic_DNA"/>
</dbReference>
<organism evidence="1">
    <name type="scientific">Borely moumouvirus</name>
    <dbReference type="NCBI Taxonomy" id="2712067"/>
    <lineage>
        <taxon>Viruses</taxon>
        <taxon>Varidnaviria</taxon>
        <taxon>Bamfordvirae</taxon>
        <taxon>Nucleocytoviricota</taxon>
        <taxon>Megaviricetes</taxon>
        <taxon>Imitervirales</taxon>
        <taxon>Mimiviridae</taxon>
        <taxon>Megamimivirinae</taxon>
        <taxon>Moumouvirus</taxon>
    </lineage>
</organism>
<evidence type="ECO:0000313" key="1">
    <source>
        <dbReference type="EMBL" id="QID06407.1"/>
    </source>
</evidence>
<name>A0A6G6ACW9_9VIRU</name>
<accession>A0A6G6ACW9</accession>
<proteinExistence type="predicted"/>
<sequence length="66" mass="7958">MSKRGKIIKESLFTNPLDILMLHLSDEIETRSPGNYYQVNDMSKCVEQLMQHQDEMFMRKIFYEKK</sequence>